<dbReference type="Proteomes" id="UP001016761">
    <property type="component" value="Unassembled WGS sequence"/>
</dbReference>
<dbReference type="InterPro" id="IPR011010">
    <property type="entry name" value="DNA_brk_join_enz"/>
</dbReference>
<organism evidence="3 4">
    <name type="scientific">Haloterrigena gelatinilytica</name>
    <dbReference type="NCBI Taxonomy" id="2741724"/>
    <lineage>
        <taxon>Archaea</taxon>
        <taxon>Methanobacteriati</taxon>
        <taxon>Methanobacteriota</taxon>
        <taxon>Stenosarchaea group</taxon>
        <taxon>Halobacteria</taxon>
        <taxon>Halobacteriales</taxon>
        <taxon>Natrialbaceae</taxon>
        <taxon>Haloterrigena</taxon>
    </lineage>
</organism>
<comment type="caution">
    <text evidence="3">The sequence shown here is derived from an EMBL/GenBank/DDBJ whole genome shotgun (WGS) entry which is preliminary data.</text>
</comment>
<dbReference type="EMBL" id="JABUQZ010000001">
    <property type="protein sequence ID" value="NUC72998.1"/>
    <property type="molecule type" value="Genomic_DNA"/>
</dbReference>
<proteinExistence type="predicted"/>
<keyword evidence="4" id="KW-1185">Reference proteome</keyword>
<dbReference type="RefSeq" id="WP_174680870.1">
    <property type="nucleotide sequence ID" value="NZ_JABUQZ010000001.1"/>
</dbReference>
<evidence type="ECO:0000256" key="1">
    <source>
        <dbReference type="ARBA" id="ARBA00023172"/>
    </source>
</evidence>
<dbReference type="Gene3D" id="1.10.443.10">
    <property type="entry name" value="Intergrase catalytic core"/>
    <property type="match status" value="1"/>
</dbReference>
<evidence type="ECO:0000313" key="4">
    <source>
        <dbReference type="Proteomes" id="UP001016761"/>
    </source>
</evidence>
<sequence>MTNSSEDNSDDPEGYRNWSHDLAALQEIGEELLEEWRTEIPQSPRDYPAVRWLTDNGYSHLRWVLREKHNMGTPEFFILLTSAGGSEEYEWSIDDVATIERAKAYLDDRVECRGWRPSTKRTQRARLNEVLRRFSNEYGDDRILAIANDPELKTEVYDSFKEVVKSLRRELTSHDSAYHYVRAAHRFFEWLGRSGRIAYDPMEDLEDDFRWDWHSDSTPLAPEQVRRLWIAAETDEERMLVIGYCIWGVRTKELPAVHVDQINLDVDDSYIEFEEPERKNGQGQVALMFGLDALASLIEKHTQRPNWNGHLFPSDVEGRSFLSPKQMRQRFKDLCRKADVTVGGDVGTPKHGRAFYYNILAEAETDLLDTAGEIAEEQGSSDAAAVRDFYLTAEQRRQYRRVFFRKRIRQILPDDACTDYQPDFDSSLDDFE</sequence>
<evidence type="ECO:0000259" key="2">
    <source>
        <dbReference type="PROSITE" id="PS51898"/>
    </source>
</evidence>
<feature type="domain" description="Tyr recombinase" evidence="2">
    <location>
        <begin position="215"/>
        <end position="413"/>
    </location>
</feature>
<reference evidence="3 4" key="1">
    <citation type="submission" date="2020-06" db="EMBL/GenBank/DDBJ databases">
        <title>Haloterrigena sp. nov., an extremely halophilic archaeon isolated from a saline sediment.</title>
        <authorList>
            <person name="Liu B.-B."/>
        </authorList>
    </citation>
    <scope>NUCLEOTIDE SEQUENCE [LARGE SCALE GENOMIC DNA]</scope>
    <source>
        <strain evidence="3 4">SYSU A558-1</strain>
    </source>
</reference>
<gene>
    <name evidence="3" type="ORF">HTZ84_11865</name>
</gene>
<dbReference type="InterPro" id="IPR002104">
    <property type="entry name" value="Integrase_catalytic"/>
</dbReference>
<name>A0ABX2LDS1_9EURY</name>
<dbReference type="InterPro" id="IPR013762">
    <property type="entry name" value="Integrase-like_cat_sf"/>
</dbReference>
<accession>A0ABX2LDS1</accession>
<dbReference type="SUPFAM" id="SSF56349">
    <property type="entry name" value="DNA breaking-rejoining enzymes"/>
    <property type="match status" value="1"/>
</dbReference>
<protein>
    <recommendedName>
        <fullName evidence="2">Tyr recombinase domain-containing protein</fullName>
    </recommendedName>
</protein>
<dbReference type="PROSITE" id="PS51898">
    <property type="entry name" value="TYR_RECOMBINASE"/>
    <property type="match status" value="1"/>
</dbReference>
<keyword evidence="1" id="KW-0233">DNA recombination</keyword>
<evidence type="ECO:0000313" key="3">
    <source>
        <dbReference type="EMBL" id="NUC72998.1"/>
    </source>
</evidence>